<sequence length="370" mass="41662">MSQTENKPRDALMSGESWDAFCDGLKEAGHAVIMHPDAPNNALDRAEGFRYLTRLTRAALESFVEASDAHAPVFRQPVHETIKMGMDNPDNIYLAAPVNGKFDYRIRGKRNTVHYLGFGAQAGGYGKTGSLDTDGYLDAADMQIDADGNFEVIASATPQEAGNWLPMSSATRLIQVRQTRLDHGAEIPADVTIERINADNRPRDFDPDRMDNALRSAAFFVHATADLFRQWTEDFRKHPNQLPRFSPEKALQAGGDPNIAYYHSYFDLADGEALLIELEPPECDFWNFQLGNYWLESLDYRFYPVHLNKHTARVNDNGKIQIVLAAEDPGLDNWMDTRGRQQGTMCVRWIRAETHPTPVCKRVMLSELVG</sequence>
<evidence type="ECO:0008006" key="3">
    <source>
        <dbReference type="Google" id="ProtNLM"/>
    </source>
</evidence>
<dbReference type="AlphaFoldDB" id="A0A5S9PJK4"/>
<reference evidence="1 2" key="1">
    <citation type="submission" date="2019-11" db="EMBL/GenBank/DDBJ databases">
        <authorList>
            <person name="Holert J."/>
        </authorList>
    </citation>
    <scope>NUCLEOTIDE SEQUENCE [LARGE SCALE GENOMIC DNA]</scope>
    <source>
        <strain evidence="1">BC5_2</strain>
    </source>
</reference>
<dbReference type="EMBL" id="CACSII010000012">
    <property type="protein sequence ID" value="CAA0103870.1"/>
    <property type="molecule type" value="Genomic_DNA"/>
</dbReference>
<proteinExistence type="predicted"/>
<gene>
    <name evidence="1" type="ORF">DPBNPPHM_01000</name>
</gene>
<accession>A0A5S9PJK4</accession>
<evidence type="ECO:0000313" key="1">
    <source>
        <dbReference type="EMBL" id="CAA0103870.1"/>
    </source>
</evidence>
<organism evidence="1 2">
    <name type="scientific">BD1-7 clade bacterium</name>
    <dbReference type="NCBI Taxonomy" id="2029982"/>
    <lineage>
        <taxon>Bacteria</taxon>
        <taxon>Pseudomonadati</taxon>
        <taxon>Pseudomonadota</taxon>
        <taxon>Gammaproteobacteria</taxon>
        <taxon>Cellvibrionales</taxon>
        <taxon>Spongiibacteraceae</taxon>
        <taxon>BD1-7 clade</taxon>
    </lineage>
</organism>
<protein>
    <recommendedName>
        <fullName evidence="3">DUF1214 domain-containing protein</fullName>
    </recommendedName>
</protein>
<name>A0A5S9PJK4_9GAMM</name>
<dbReference type="OrthoDB" id="7053758at2"/>
<dbReference type="Proteomes" id="UP000434580">
    <property type="component" value="Unassembled WGS sequence"/>
</dbReference>
<evidence type="ECO:0000313" key="2">
    <source>
        <dbReference type="Proteomes" id="UP000434580"/>
    </source>
</evidence>